<proteinExistence type="inferred from homology"/>
<dbReference type="Pfam" id="PF01455">
    <property type="entry name" value="HupF_HypC"/>
    <property type="match status" value="1"/>
</dbReference>
<dbReference type="PANTHER" id="PTHR35177:SF2">
    <property type="entry name" value="HYDROGENASE MATURATION FACTOR HYBG"/>
    <property type="match status" value="1"/>
</dbReference>
<dbReference type="InterPro" id="IPR001109">
    <property type="entry name" value="Hydrogenase_HupF/HypC"/>
</dbReference>
<evidence type="ECO:0000256" key="1">
    <source>
        <dbReference type="ARBA" id="ARBA00006018"/>
    </source>
</evidence>
<dbReference type="GO" id="GO:1902670">
    <property type="term" value="F:carbon dioxide binding"/>
    <property type="evidence" value="ECO:0007669"/>
    <property type="project" value="TreeGrafter"/>
</dbReference>
<dbReference type="GO" id="GO:0005506">
    <property type="term" value="F:iron ion binding"/>
    <property type="evidence" value="ECO:0007669"/>
    <property type="project" value="TreeGrafter"/>
</dbReference>
<dbReference type="SUPFAM" id="SSF159127">
    <property type="entry name" value="HupF/HypC-like"/>
    <property type="match status" value="1"/>
</dbReference>
<comment type="similarity">
    <text evidence="1">Belongs to the HupF/HypC family.</text>
</comment>
<reference evidence="2" key="1">
    <citation type="submission" date="2024-06" db="EMBL/GenBank/DDBJ databases">
        <title>Kribbella sp. strain HUAS MG21 genome sequences.</title>
        <authorList>
            <person name="Mo P."/>
        </authorList>
    </citation>
    <scope>NUCLEOTIDE SEQUENCE</scope>
    <source>
        <strain evidence="2">HUAS MG21</strain>
    </source>
</reference>
<accession>A0AAU7TQB9</accession>
<gene>
    <name evidence="2" type="ORF">ABN611_30605</name>
</gene>
<protein>
    <submittedName>
        <fullName evidence="2">HypC/HybG/HupF family hydrogenase formation chaperone</fullName>
    </submittedName>
</protein>
<dbReference type="GO" id="GO:0051604">
    <property type="term" value="P:protein maturation"/>
    <property type="evidence" value="ECO:0007669"/>
    <property type="project" value="TreeGrafter"/>
</dbReference>
<dbReference type="RefSeq" id="WP_350281706.1">
    <property type="nucleotide sequence ID" value="NZ_CP158165.1"/>
</dbReference>
<sequence>MCVGVEGRVVELDGDTPVAAPTGTVETADGQRRVCFAFLPDVVVGDVVLVHSGFAINRLDDGGGDR</sequence>
<dbReference type="EMBL" id="CP158165">
    <property type="protein sequence ID" value="XBV28964.1"/>
    <property type="molecule type" value="Genomic_DNA"/>
</dbReference>
<evidence type="ECO:0000313" key="2">
    <source>
        <dbReference type="EMBL" id="XBV28964.1"/>
    </source>
</evidence>
<organism evidence="2">
    <name type="scientific">Kribbella sp. HUAS MG21</name>
    <dbReference type="NCBI Taxonomy" id="3160966"/>
    <lineage>
        <taxon>Bacteria</taxon>
        <taxon>Bacillati</taxon>
        <taxon>Actinomycetota</taxon>
        <taxon>Actinomycetes</taxon>
        <taxon>Propionibacteriales</taxon>
        <taxon>Kribbellaceae</taxon>
        <taxon>Kribbella</taxon>
    </lineage>
</organism>
<dbReference type="Gene3D" id="2.30.30.140">
    <property type="match status" value="1"/>
</dbReference>
<name>A0AAU7TQB9_9ACTN</name>
<dbReference type="AlphaFoldDB" id="A0AAU7TQB9"/>
<dbReference type="PANTHER" id="PTHR35177">
    <property type="entry name" value="HYDROGENASE MATURATION FACTOR HYBG"/>
    <property type="match status" value="1"/>
</dbReference>